<organism evidence="7 8">
    <name type="scientific">Brachybacterium paraconglomeratum</name>
    <dbReference type="NCBI Taxonomy" id="173362"/>
    <lineage>
        <taxon>Bacteria</taxon>
        <taxon>Bacillati</taxon>
        <taxon>Actinomycetota</taxon>
        <taxon>Actinomycetes</taxon>
        <taxon>Micrococcales</taxon>
        <taxon>Dermabacteraceae</taxon>
        <taxon>Brachybacterium</taxon>
    </lineage>
</organism>
<keyword evidence="2" id="KW-0489">Methyltransferase</keyword>
<proteinExistence type="predicted"/>
<dbReference type="GO" id="GO:0032259">
    <property type="term" value="P:methylation"/>
    <property type="evidence" value="ECO:0007669"/>
    <property type="project" value="UniProtKB-KW"/>
</dbReference>
<dbReference type="EMBL" id="DYWO01000370">
    <property type="protein sequence ID" value="HJF50552.1"/>
    <property type="molecule type" value="Genomic_DNA"/>
</dbReference>
<dbReference type="Pfam" id="PF00590">
    <property type="entry name" value="TP_methylase"/>
    <property type="match status" value="1"/>
</dbReference>
<keyword evidence="5" id="KW-0627">Porphyrin biosynthesis</keyword>
<dbReference type="EC" id="2.1.1.107" evidence="1"/>
<dbReference type="GO" id="GO:0019354">
    <property type="term" value="P:siroheme biosynthetic process"/>
    <property type="evidence" value="ECO:0007669"/>
    <property type="project" value="TreeGrafter"/>
</dbReference>
<dbReference type="PANTHER" id="PTHR45790">
    <property type="entry name" value="SIROHEME SYNTHASE-RELATED"/>
    <property type="match status" value="1"/>
</dbReference>
<evidence type="ECO:0000313" key="8">
    <source>
        <dbReference type="Proteomes" id="UP000775129"/>
    </source>
</evidence>
<evidence type="ECO:0000256" key="3">
    <source>
        <dbReference type="ARBA" id="ARBA00022679"/>
    </source>
</evidence>
<dbReference type="Proteomes" id="UP000775129">
    <property type="component" value="Unassembled WGS sequence"/>
</dbReference>
<reference evidence="7" key="1">
    <citation type="journal article" date="2021" name="PeerJ">
        <title>Extensive microbial diversity within the chicken gut microbiome revealed by metagenomics and culture.</title>
        <authorList>
            <person name="Gilroy R."/>
            <person name="Ravi A."/>
            <person name="Getino M."/>
            <person name="Pursley I."/>
            <person name="Horton D.L."/>
            <person name="Alikhan N.F."/>
            <person name="Baker D."/>
            <person name="Gharbi K."/>
            <person name="Hall N."/>
            <person name="Watson M."/>
            <person name="Adriaenssens E.M."/>
            <person name="Foster-Nyarko E."/>
            <person name="Jarju S."/>
            <person name="Secka A."/>
            <person name="Antonio M."/>
            <person name="Oren A."/>
            <person name="Chaudhuri R.R."/>
            <person name="La Ragione R."/>
            <person name="Hildebrand F."/>
            <person name="Pallen M.J."/>
        </authorList>
    </citation>
    <scope>NUCLEOTIDE SEQUENCE</scope>
    <source>
        <strain evidence="7">1647</strain>
    </source>
</reference>
<keyword evidence="4" id="KW-0949">S-adenosyl-L-methionine</keyword>
<feature type="non-terminal residue" evidence="7">
    <location>
        <position position="105"/>
    </location>
</feature>
<protein>
    <recommendedName>
        <fullName evidence="1">uroporphyrinogen-III C-methyltransferase</fullName>
        <ecNumber evidence="1">2.1.1.107</ecNumber>
    </recommendedName>
</protein>
<dbReference type="PANTHER" id="PTHR45790:SF3">
    <property type="entry name" value="S-ADENOSYL-L-METHIONINE-DEPENDENT UROPORPHYRINOGEN III METHYLTRANSFERASE, CHLOROPLASTIC"/>
    <property type="match status" value="1"/>
</dbReference>
<dbReference type="FunFam" id="3.40.1010.10:FF:000001">
    <property type="entry name" value="Siroheme synthase"/>
    <property type="match status" value="1"/>
</dbReference>
<evidence type="ECO:0000313" key="7">
    <source>
        <dbReference type="EMBL" id="HJF50552.1"/>
    </source>
</evidence>
<evidence type="ECO:0000256" key="5">
    <source>
        <dbReference type="ARBA" id="ARBA00023244"/>
    </source>
</evidence>
<feature type="domain" description="Tetrapyrrole methylase" evidence="6">
    <location>
        <begin position="14"/>
        <end position="104"/>
    </location>
</feature>
<dbReference type="Gene3D" id="3.40.1010.10">
    <property type="entry name" value="Cobalt-precorrin-4 Transmethylase, Domain 1"/>
    <property type="match status" value="1"/>
</dbReference>
<accession>A0A921GPH7</accession>
<dbReference type="InterPro" id="IPR000878">
    <property type="entry name" value="4pyrrol_Mease"/>
</dbReference>
<dbReference type="InterPro" id="IPR035996">
    <property type="entry name" value="4pyrrol_Methylase_sf"/>
</dbReference>
<dbReference type="InterPro" id="IPR050161">
    <property type="entry name" value="Siro_Cobalamin_biosynth"/>
</dbReference>
<evidence type="ECO:0000259" key="6">
    <source>
        <dbReference type="Pfam" id="PF00590"/>
    </source>
</evidence>
<dbReference type="AlphaFoldDB" id="A0A921GPH7"/>
<keyword evidence="3" id="KW-0808">Transferase</keyword>
<dbReference type="SUPFAM" id="SSF53790">
    <property type="entry name" value="Tetrapyrrole methylase"/>
    <property type="match status" value="1"/>
</dbReference>
<dbReference type="InterPro" id="IPR014777">
    <property type="entry name" value="4pyrrole_Mease_sub1"/>
</dbReference>
<name>A0A921GPH7_9MICO</name>
<evidence type="ECO:0000256" key="2">
    <source>
        <dbReference type="ARBA" id="ARBA00022603"/>
    </source>
</evidence>
<gene>
    <name evidence="7" type="ORF">K8W24_12310</name>
</gene>
<evidence type="ECO:0000256" key="1">
    <source>
        <dbReference type="ARBA" id="ARBA00012162"/>
    </source>
</evidence>
<reference evidence="7" key="2">
    <citation type="submission" date="2021-09" db="EMBL/GenBank/DDBJ databases">
        <authorList>
            <person name="Gilroy R."/>
        </authorList>
    </citation>
    <scope>NUCLEOTIDE SEQUENCE</scope>
    <source>
        <strain evidence="7">1647</strain>
    </source>
</reference>
<comment type="caution">
    <text evidence="7">The sequence shown here is derived from an EMBL/GenBank/DDBJ whole genome shotgun (WGS) entry which is preliminary data.</text>
</comment>
<dbReference type="GO" id="GO:0004851">
    <property type="term" value="F:uroporphyrin-III C-methyltransferase activity"/>
    <property type="evidence" value="ECO:0007669"/>
    <property type="project" value="UniProtKB-EC"/>
</dbReference>
<evidence type="ECO:0000256" key="4">
    <source>
        <dbReference type="ARBA" id="ARBA00022691"/>
    </source>
</evidence>
<sequence length="105" mass="10956">MNGLTGARLEPGAVALVGGGPGAWDLITVRGLDLLRQADVVVADRLGPRALLDELGADVEVIDVGKRPGAHSMRQDDIGALLVALAREGRRVVRLKGGDPFVLGR</sequence>